<keyword evidence="15 16" id="KW-0031">Aminopeptidase</keyword>
<evidence type="ECO:0000256" key="9">
    <source>
        <dbReference type="ARBA" id="ARBA00023049"/>
    </source>
</evidence>
<dbReference type="InterPro" id="IPR045357">
    <property type="entry name" value="Aminopeptidase_N-like_N"/>
</dbReference>
<evidence type="ECO:0000256" key="5">
    <source>
        <dbReference type="ARBA" id="ARBA00022670"/>
    </source>
</evidence>
<keyword evidence="4" id="KW-0472">Membrane</keyword>
<evidence type="ECO:0000313" key="16">
    <source>
        <dbReference type="RefSeq" id="XP_049305873.1"/>
    </source>
</evidence>
<name>A0ABM3J9I2_BACDO</name>
<feature type="domain" description="Aminopeptidase N-like N-terminal" evidence="13">
    <location>
        <begin position="47"/>
        <end position="244"/>
    </location>
</feature>
<dbReference type="InterPro" id="IPR001930">
    <property type="entry name" value="Peptidase_M1"/>
</dbReference>
<keyword evidence="14" id="KW-1185">Reference proteome</keyword>
<keyword evidence="5" id="KW-0645">Protease</keyword>
<evidence type="ECO:0000256" key="1">
    <source>
        <dbReference type="ARBA" id="ARBA00001947"/>
    </source>
</evidence>
<keyword evidence="9" id="KW-0482">Metalloprotease</keyword>
<dbReference type="InterPro" id="IPR050344">
    <property type="entry name" value="Peptidase_M1_aminopeptidases"/>
</dbReference>
<feature type="domain" description="ERAP1-like C-terminal" evidence="12">
    <location>
        <begin position="572"/>
        <end position="879"/>
    </location>
</feature>
<dbReference type="InterPro" id="IPR024571">
    <property type="entry name" value="ERAP1-like_C_dom"/>
</dbReference>
<dbReference type="InterPro" id="IPR042097">
    <property type="entry name" value="Aminopeptidase_N-like_N_sf"/>
</dbReference>
<dbReference type="Gene3D" id="1.25.50.20">
    <property type="match status" value="1"/>
</dbReference>
<feature type="domain" description="Peptidase M1 membrane alanine aminopeptidase" evidence="11">
    <location>
        <begin position="294"/>
        <end position="489"/>
    </location>
</feature>
<sequence length="925" mass="108968">MDILVLFVIYHLLFAVYGFKIITKRSIDLTAAYSSNMDERLPRDVLPQEYLINFYINYEEKRFNGNQTMKLKWENDTKRIVFHSHRDLHIRDRSIDLRKCYTDDSKNILEDISVARISKSYKKSIYTLHFNSFIRRGSHCELYMEFEGHIWTKAEGLFYGSYSGDNKNEQIHYIATNLHPNNARRLFPCFDEPEFKVPVTLSLSRSKNYVTLFNSQLKSTESQFFGDKEYVIDIFEKSLPMSTYNLGFMITQENKFINCKGELNGAMPSIYLRTYRDVPEMKQICENICKIYKSIVVYFNISLPVEKLYIVTLPEVSTVRPLSSWGILILSENDLMQIGNFALIQELVYQWVGVWKTPYWWSEIQINKAIVNFVAVDIALEIYPGYDFEGGYPVTMLYSLYNELSKRYPHSRITVMKQESASFKAELVLRMLNYTLSKSTLKFGIRKMVSNQTNNVFSAKIIWEAINNQAIEESNINPLYSISEIADSWISNDRLPVVSLQRNYTSNTAKIYQKMFLRERPHDVQDHDKIIWWIPIVLVEQNRLDFSNTTPYLWLEKTTETKLTNLSNRNSFVIMNPEEIAPFIVNYDQQNWNMISNYLKNETHLEKIPALTRAKFIHDAWNLAYAGDLSFSIALDVTLFLQFERNHIVWNPVFTLIDEIGRRIEISRVHHKFQKYVTYLLSPLYEELTREGDNGSHWKIKLRKLAREFLCKGGYEPCIQEARYTFQNLMDQNILEFGKRLENLHICPILRWGTMEEWELILKYVINFPENGIKSERTFLLKSLVGCPMQENKIHHLLNLTLLQNNSVFSNGDLFIIIRTLAKESVGYKTLFEVLSNNFMEIKVRFQNETNLWDSIISSATGMFITQQGYDKVTQLYRTFRGFFNSADHIIQTSMRNIKEEVKWSNEAIPDLEKWLDNYFNKTLK</sequence>
<evidence type="ECO:0000256" key="4">
    <source>
        <dbReference type="ARBA" id="ARBA00022622"/>
    </source>
</evidence>
<gene>
    <name evidence="15 16" type="primary">LOC105224845</name>
</gene>
<evidence type="ECO:0000259" key="11">
    <source>
        <dbReference type="Pfam" id="PF01433"/>
    </source>
</evidence>
<dbReference type="Pfam" id="PF11838">
    <property type="entry name" value="ERAP1_C"/>
    <property type="match status" value="1"/>
</dbReference>
<dbReference type="Pfam" id="PF17900">
    <property type="entry name" value="Peptidase_M1_N"/>
    <property type="match status" value="1"/>
</dbReference>
<dbReference type="GO" id="GO:0004177">
    <property type="term" value="F:aminopeptidase activity"/>
    <property type="evidence" value="ECO:0007669"/>
    <property type="project" value="UniProtKB-KW"/>
</dbReference>
<comment type="subcellular location">
    <subcellularLocation>
        <location evidence="2">Cell membrane</location>
        <topology evidence="2">Lipid-anchor</topology>
        <topology evidence="2">GPI-anchor</topology>
    </subcellularLocation>
</comment>
<dbReference type="Gene3D" id="2.60.40.1730">
    <property type="entry name" value="tricorn interacting facor f3 domain"/>
    <property type="match status" value="1"/>
</dbReference>
<dbReference type="PRINTS" id="PR00756">
    <property type="entry name" value="ALADIPTASE"/>
</dbReference>
<dbReference type="InterPro" id="IPR027268">
    <property type="entry name" value="Peptidase_M4/M1_CTD_sf"/>
</dbReference>
<dbReference type="GeneID" id="105224845"/>
<evidence type="ECO:0000256" key="10">
    <source>
        <dbReference type="ARBA" id="ARBA00023288"/>
    </source>
</evidence>
<evidence type="ECO:0000256" key="6">
    <source>
        <dbReference type="ARBA" id="ARBA00022723"/>
    </source>
</evidence>
<evidence type="ECO:0000259" key="12">
    <source>
        <dbReference type="Pfam" id="PF11838"/>
    </source>
</evidence>
<dbReference type="RefSeq" id="XP_049305873.1">
    <property type="nucleotide sequence ID" value="XM_049449916.1"/>
</dbReference>
<comment type="cofactor">
    <cofactor evidence="1">
        <name>Zn(2+)</name>
        <dbReference type="ChEBI" id="CHEBI:29105"/>
    </cofactor>
</comment>
<reference evidence="14 15" key="1">
    <citation type="submission" date="2025-05" db="UniProtKB">
        <authorList>
            <consortium name="RefSeq"/>
        </authorList>
    </citation>
    <scope>NUCLEOTIDE SEQUENCE [LARGE SCALE GENOMIC DNA]</scope>
    <source>
        <tissue evidence="15 16">Adult</tissue>
    </source>
</reference>
<dbReference type="Gene3D" id="1.10.390.10">
    <property type="entry name" value="Neutral Protease Domain 2"/>
    <property type="match status" value="1"/>
</dbReference>
<accession>A0ABM3J9I2</accession>
<keyword evidence="4" id="KW-0325">Glycoprotein</keyword>
<comment type="similarity">
    <text evidence="3">Belongs to the peptidase M1 family.</text>
</comment>
<dbReference type="SUPFAM" id="SSF55486">
    <property type="entry name" value="Metalloproteases ('zincins'), catalytic domain"/>
    <property type="match status" value="1"/>
</dbReference>
<keyword evidence="4" id="KW-0336">GPI-anchor</keyword>
<dbReference type="RefSeq" id="XP_049305872.1">
    <property type="nucleotide sequence ID" value="XM_049449915.1"/>
</dbReference>
<protein>
    <submittedName>
        <fullName evidence="15 16">Aminopeptidase A isoform X1</fullName>
    </submittedName>
</protein>
<keyword evidence="8" id="KW-0862">Zinc</keyword>
<dbReference type="SUPFAM" id="SSF63737">
    <property type="entry name" value="Leukotriene A4 hydrolase N-terminal domain"/>
    <property type="match status" value="1"/>
</dbReference>
<organism evidence="14 15">
    <name type="scientific">Bactrocera dorsalis</name>
    <name type="common">Oriental fruit fly</name>
    <name type="synonym">Dacus dorsalis</name>
    <dbReference type="NCBI Taxonomy" id="27457"/>
    <lineage>
        <taxon>Eukaryota</taxon>
        <taxon>Metazoa</taxon>
        <taxon>Ecdysozoa</taxon>
        <taxon>Arthropoda</taxon>
        <taxon>Hexapoda</taxon>
        <taxon>Insecta</taxon>
        <taxon>Pterygota</taxon>
        <taxon>Neoptera</taxon>
        <taxon>Endopterygota</taxon>
        <taxon>Diptera</taxon>
        <taxon>Brachycera</taxon>
        <taxon>Muscomorpha</taxon>
        <taxon>Tephritoidea</taxon>
        <taxon>Tephritidae</taxon>
        <taxon>Bactrocera</taxon>
        <taxon>Bactrocera</taxon>
    </lineage>
</organism>
<evidence type="ECO:0000256" key="7">
    <source>
        <dbReference type="ARBA" id="ARBA00022801"/>
    </source>
</evidence>
<evidence type="ECO:0000256" key="2">
    <source>
        <dbReference type="ARBA" id="ARBA00004609"/>
    </source>
</evidence>
<evidence type="ECO:0000259" key="13">
    <source>
        <dbReference type="Pfam" id="PF17900"/>
    </source>
</evidence>
<keyword evidence="10" id="KW-0449">Lipoprotein</keyword>
<evidence type="ECO:0000313" key="14">
    <source>
        <dbReference type="Proteomes" id="UP001652620"/>
    </source>
</evidence>
<proteinExistence type="inferred from homology"/>
<evidence type="ECO:0000256" key="8">
    <source>
        <dbReference type="ARBA" id="ARBA00022833"/>
    </source>
</evidence>
<dbReference type="Gene3D" id="2.60.40.1910">
    <property type="match status" value="1"/>
</dbReference>
<evidence type="ECO:0000256" key="3">
    <source>
        <dbReference type="ARBA" id="ARBA00010136"/>
    </source>
</evidence>
<keyword evidence="7" id="KW-0378">Hydrolase</keyword>
<dbReference type="PANTHER" id="PTHR11533:SF18">
    <property type="entry name" value="FI02158P"/>
    <property type="match status" value="1"/>
</dbReference>
<dbReference type="Proteomes" id="UP001652620">
    <property type="component" value="Chromosome 2"/>
</dbReference>
<dbReference type="InterPro" id="IPR014782">
    <property type="entry name" value="Peptidase_M1_dom"/>
</dbReference>
<dbReference type="PANTHER" id="PTHR11533">
    <property type="entry name" value="PROTEASE M1 ZINC METALLOPROTEASE"/>
    <property type="match status" value="1"/>
</dbReference>
<evidence type="ECO:0000313" key="15">
    <source>
        <dbReference type="RefSeq" id="XP_049305872.1"/>
    </source>
</evidence>
<dbReference type="Pfam" id="PF01433">
    <property type="entry name" value="Peptidase_M1"/>
    <property type="match status" value="1"/>
</dbReference>
<keyword evidence="6" id="KW-0479">Metal-binding</keyword>